<dbReference type="STRING" id="226505.SAMN05444394_2380"/>
<evidence type="ECO:0000313" key="2">
    <source>
        <dbReference type="EMBL" id="SIN85206.1"/>
    </source>
</evidence>
<evidence type="ECO:0000256" key="1">
    <source>
        <dbReference type="SAM" id="Phobius"/>
    </source>
</evidence>
<dbReference type="Proteomes" id="UP000185221">
    <property type="component" value="Unassembled WGS sequence"/>
</dbReference>
<gene>
    <name evidence="2" type="ORF">SAMN05444394_2380</name>
</gene>
<sequence length="145" mass="16626">MKLTMNWGTGIFLSFLGFIVVIMTMVTISVRMDGIELVTESYYEKEIVYQDQIDKEQATLDQNKDVMTFDMKGQMILVDLPSGASGTLHLFRPSDAALDQKIKLDGNSQRSIEVPINQLKSGYWKAQLNWVENGVEYYQEKKLNF</sequence>
<keyword evidence="3" id="KW-1185">Reference proteome</keyword>
<keyword evidence="1" id="KW-1133">Transmembrane helix</keyword>
<keyword evidence="1" id="KW-0472">Membrane</keyword>
<accession>A0A1N6EQ88</accession>
<dbReference type="InterPro" id="IPR008620">
    <property type="entry name" value="FixH"/>
</dbReference>
<evidence type="ECO:0000313" key="3">
    <source>
        <dbReference type="Proteomes" id="UP000185221"/>
    </source>
</evidence>
<protein>
    <submittedName>
        <fullName evidence="2">FixH protein</fullName>
    </submittedName>
</protein>
<keyword evidence="1" id="KW-0812">Transmembrane</keyword>
<organism evidence="2 3">
    <name type="scientific">Algoriphagus halophilus</name>
    <dbReference type="NCBI Taxonomy" id="226505"/>
    <lineage>
        <taxon>Bacteria</taxon>
        <taxon>Pseudomonadati</taxon>
        <taxon>Bacteroidota</taxon>
        <taxon>Cytophagia</taxon>
        <taxon>Cytophagales</taxon>
        <taxon>Cyclobacteriaceae</taxon>
        <taxon>Algoriphagus</taxon>
    </lineage>
</organism>
<feature type="transmembrane region" description="Helical" evidence="1">
    <location>
        <begin position="6"/>
        <end position="28"/>
    </location>
</feature>
<dbReference type="Pfam" id="PF05751">
    <property type="entry name" value="FixH"/>
    <property type="match status" value="1"/>
</dbReference>
<name>A0A1N6EQ88_9BACT</name>
<reference evidence="3" key="1">
    <citation type="submission" date="2016-11" db="EMBL/GenBank/DDBJ databases">
        <authorList>
            <person name="Varghese N."/>
            <person name="Submissions S."/>
        </authorList>
    </citation>
    <scope>NUCLEOTIDE SEQUENCE [LARGE SCALE GENOMIC DNA]</scope>
    <source>
        <strain evidence="3">DSM 15292</strain>
    </source>
</reference>
<dbReference type="RefSeq" id="WP_234982150.1">
    <property type="nucleotide sequence ID" value="NZ_FSRC01000001.1"/>
</dbReference>
<proteinExistence type="predicted"/>
<dbReference type="AlphaFoldDB" id="A0A1N6EQ88"/>
<dbReference type="EMBL" id="FSRC01000001">
    <property type="protein sequence ID" value="SIN85206.1"/>
    <property type="molecule type" value="Genomic_DNA"/>
</dbReference>